<dbReference type="Proteomes" id="UP000299102">
    <property type="component" value="Unassembled WGS sequence"/>
</dbReference>
<feature type="compositionally biased region" description="Basic and acidic residues" evidence="1">
    <location>
        <begin position="171"/>
        <end position="181"/>
    </location>
</feature>
<evidence type="ECO:0000313" key="3">
    <source>
        <dbReference type="Proteomes" id="UP000299102"/>
    </source>
</evidence>
<dbReference type="EMBL" id="BGZK01000133">
    <property type="protein sequence ID" value="GBP21854.1"/>
    <property type="molecule type" value="Genomic_DNA"/>
</dbReference>
<comment type="caution">
    <text evidence="2">The sequence shown here is derived from an EMBL/GenBank/DDBJ whole genome shotgun (WGS) entry which is preliminary data.</text>
</comment>
<keyword evidence="3" id="KW-1185">Reference proteome</keyword>
<sequence length="181" mass="20056">MAPLEQKVRSSPRLQRGVLKVTTPTRKRSPVKGSKMRFNSPIRGSARKLKEESVIRSSVKQKENSEAIAPPNSAKKRRGPKAAHSGVPVPDKMRKLLEKLNKEEGLKVGPKTPLKCSTVLKTLTPKVVGKAFPLLNEKPAVNINRNLSKSLITPAKREQVHPHSGVPVTDKMQKLREKNCL</sequence>
<feature type="region of interest" description="Disordered" evidence="1">
    <location>
        <begin position="1"/>
        <end position="90"/>
    </location>
</feature>
<dbReference type="OrthoDB" id="7457990at2759"/>
<dbReference type="AlphaFoldDB" id="A0A4C1U7D3"/>
<evidence type="ECO:0000313" key="2">
    <source>
        <dbReference type="EMBL" id="GBP21854.1"/>
    </source>
</evidence>
<evidence type="ECO:0000256" key="1">
    <source>
        <dbReference type="SAM" id="MobiDB-lite"/>
    </source>
</evidence>
<reference evidence="2 3" key="1">
    <citation type="journal article" date="2019" name="Commun. Biol.">
        <title>The bagworm genome reveals a unique fibroin gene that provides high tensile strength.</title>
        <authorList>
            <person name="Kono N."/>
            <person name="Nakamura H."/>
            <person name="Ohtoshi R."/>
            <person name="Tomita M."/>
            <person name="Numata K."/>
            <person name="Arakawa K."/>
        </authorList>
    </citation>
    <scope>NUCLEOTIDE SEQUENCE [LARGE SCALE GENOMIC DNA]</scope>
</reference>
<protein>
    <submittedName>
        <fullName evidence="2">Uncharacterized protein</fullName>
    </submittedName>
</protein>
<proteinExistence type="predicted"/>
<feature type="compositionally biased region" description="Basic and acidic residues" evidence="1">
    <location>
        <begin position="48"/>
        <end position="65"/>
    </location>
</feature>
<organism evidence="2 3">
    <name type="scientific">Eumeta variegata</name>
    <name type="common">Bagworm moth</name>
    <name type="synonym">Eumeta japonica</name>
    <dbReference type="NCBI Taxonomy" id="151549"/>
    <lineage>
        <taxon>Eukaryota</taxon>
        <taxon>Metazoa</taxon>
        <taxon>Ecdysozoa</taxon>
        <taxon>Arthropoda</taxon>
        <taxon>Hexapoda</taxon>
        <taxon>Insecta</taxon>
        <taxon>Pterygota</taxon>
        <taxon>Neoptera</taxon>
        <taxon>Endopterygota</taxon>
        <taxon>Lepidoptera</taxon>
        <taxon>Glossata</taxon>
        <taxon>Ditrysia</taxon>
        <taxon>Tineoidea</taxon>
        <taxon>Psychidae</taxon>
        <taxon>Oiketicinae</taxon>
        <taxon>Eumeta</taxon>
    </lineage>
</organism>
<name>A0A4C1U7D3_EUMVA</name>
<accession>A0A4C1U7D3</accession>
<gene>
    <name evidence="2" type="ORF">EVAR_6826_1</name>
</gene>
<feature type="region of interest" description="Disordered" evidence="1">
    <location>
        <begin position="155"/>
        <end position="181"/>
    </location>
</feature>